<keyword evidence="1" id="KW-0732">Signal</keyword>
<dbReference type="AlphaFoldDB" id="A0A0G4H8G3"/>
<keyword evidence="3" id="KW-1185">Reference proteome</keyword>
<dbReference type="OrthoDB" id="9975579at2759"/>
<dbReference type="GO" id="GO:0016811">
    <property type="term" value="F:hydrolase activity, acting on carbon-nitrogen (but not peptide) bonds, in linear amides"/>
    <property type="evidence" value="ECO:0007669"/>
    <property type="project" value="InterPro"/>
</dbReference>
<dbReference type="EMBL" id="CDMY01001064">
    <property type="protein sequence ID" value="CEM40053.1"/>
    <property type="molecule type" value="Genomic_DNA"/>
</dbReference>
<dbReference type="Gene3D" id="2.60.120.580">
    <property type="entry name" value="Acetamidase/Formamidase-like domains"/>
    <property type="match status" value="3"/>
</dbReference>
<feature type="chain" id="PRO_5005191140" description="Acetamidase" evidence="1">
    <location>
        <begin position="22"/>
        <end position="950"/>
    </location>
</feature>
<gene>
    <name evidence="2" type="ORF">Vbra_19890</name>
</gene>
<dbReference type="Gene3D" id="3.10.28.20">
    <property type="entry name" value="Acetamidase/Formamidase-like domains"/>
    <property type="match status" value="2"/>
</dbReference>
<dbReference type="Pfam" id="PF03069">
    <property type="entry name" value="FmdA_AmdA"/>
    <property type="match status" value="2"/>
</dbReference>
<dbReference type="Proteomes" id="UP000041254">
    <property type="component" value="Unassembled WGS sequence"/>
</dbReference>
<name>A0A0G4H8G3_VITBC</name>
<proteinExistence type="predicted"/>
<accession>A0A0G4H8G3</accession>
<sequence length="950" mass="103075">MRVLLLLLSIGVLCLIQLVRCDDECSGADGKCDAAGGSDALCDATQGGPKELPLGKDTVHFGYYDKSMTPSLRVLSGDEVSVDLVAPHACDDYDKLIGDDAALQGIFNVTSGVPPSMRVGHDIMSGPIEICGSQPGDIIKVEVLSLAPRVKGRKGYGVQRLSADGYHQYVSEISSDAPAADKKEHLAVWDLHERWGEWSANLAYYMNLPTLEGPDGKEASYPGTCIPHTYKGFKHTPDSLGYTSRDHLHYTVSLRPLKVKLSPHIGNMGVASARRGKITADIPRPGGGHLGQRRLGVGMTMYYQVEVKGGLLSLGAPHAVQGDGQLGGTGLETNLRAKLRVSLLKKKDLPVWLSGLSYPLGETSSDYVLHAFTRKDPMAAADINKVSNFDDAMANIVMTTRDFLMDRYGVTEPEVPDIISLAIGFGVTQATHGNWGAYATVPKAIFPPYEGLIPYHIKHKEPYAGSRPIATASGAKAVEETACPSVKKGYKQAPVSLANVHWGYWSDALPPIMHIKSGDVLRVETAGVLSGLDWDHLCRGDSPMEAIFGRKGDGSFPLVHEGRQDPAILGHVMTGPFYVCDADPGDILQVDLVDLRPRKNPQGEMYGRSDSVGMGYHRRLPMRDGTPFTQDYGSLWQIHTDGKEGYWSEPVHFYPYQPITTPANDTIAGFDFVNVPHTYEGESGDVRSWGWRTEKPYEYRTHSQQMRVPLFPHFGCLGVASSVYPEGDNRISTIPPIGQVGSNVDERLFTRDTSLFFRVEVPGALFSVGDGHCVQGVGELDGTGLECSLDGTLRFNLIKQGSRGYDGGFATLEAPMAESKEYYLITGLSIDNFLTYFAQHGQGKDPVGALAKLTDHRAGVSDGALDGGRAVKGRSGAMRNTYINAKKFLMGKYGLSEVEAVIALSVGADLGISQVVDTNHGMHYKISKFMLSDLKTKSAAEAETKLKEEL</sequence>
<dbReference type="InParanoid" id="A0A0G4H8G3"/>
<evidence type="ECO:0000313" key="2">
    <source>
        <dbReference type="EMBL" id="CEM40053.1"/>
    </source>
</evidence>
<evidence type="ECO:0000256" key="1">
    <source>
        <dbReference type="SAM" id="SignalP"/>
    </source>
</evidence>
<organism evidence="2 3">
    <name type="scientific">Vitrella brassicaformis (strain CCMP3155)</name>
    <dbReference type="NCBI Taxonomy" id="1169540"/>
    <lineage>
        <taxon>Eukaryota</taxon>
        <taxon>Sar</taxon>
        <taxon>Alveolata</taxon>
        <taxon>Colpodellida</taxon>
        <taxon>Vitrellaceae</taxon>
        <taxon>Vitrella</taxon>
    </lineage>
</organism>
<dbReference type="PhylomeDB" id="A0A0G4H8G3"/>
<dbReference type="PANTHER" id="PTHR31891">
    <property type="entry name" value="FORMAMIDASE C869.04-RELATED"/>
    <property type="match status" value="1"/>
</dbReference>
<feature type="signal peptide" evidence="1">
    <location>
        <begin position="1"/>
        <end position="21"/>
    </location>
</feature>
<evidence type="ECO:0000313" key="3">
    <source>
        <dbReference type="Proteomes" id="UP000041254"/>
    </source>
</evidence>
<dbReference type="InterPro" id="IPR004304">
    <property type="entry name" value="FmdA_AmdA"/>
</dbReference>
<evidence type="ECO:0008006" key="4">
    <source>
        <dbReference type="Google" id="ProtNLM"/>
    </source>
</evidence>
<dbReference type="VEuPathDB" id="CryptoDB:Vbra_19890"/>
<dbReference type="STRING" id="1169540.A0A0G4H8G3"/>
<protein>
    <recommendedName>
        <fullName evidence="4">Acetamidase</fullName>
    </recommendedName>
</protein>
<dbReference type="SUPFAM" id="SSF141130">
    <property type="entry name" value="Acetamidase/Formamidase-like"/>
    <property type="match status" value="2"/>
</dbReference>
<reference evidence="2 3" key="1">
    <citation type="submission" date="2014-11" db="EMBL/GenBank/DDBJ databases">
        <authorList>
            <person name="Zhu J."/>
            <person name="Qi W."/>
            <person name="Song R."/>
        </authorList>
    </citation>
    <scope>NUCLEOTIDE SEQUENCE [LARGE SCALE GENOMIC DNA]</scope>
</reference>
<dbReference type="PANTHER" id="PTHR31891:SF1">
    <property type="entry name" value="FORMAMIDASE C869.04-RELATED"/>
    <property type="match status" value="1"/>
</dbReference>